<evidence type="ECO:0000313" key="2">
    <source>
        <dbReference type="EMBL" id="TSM85981.1"/>
    </source>
</evidence>
<sequence>MPNPMAGILQLTHPSSAEKTKKATKKQGIRPTPWLGCRSALPSVRFIVRSPKSVNLASLTPLGTSTQVPNIAWLIIPPGGGRGLGCLDGTCSLIKRTALARDVSCLRDFLLGLMLPILAPVSHFQMALSAQMEKCSLDSSSLISSDLEKRSLNTHAEASAVLVERLKKSEIAVGRTEVTDGSWYLLSSAPVSLLYKFSENRRWFRSLFLHGITICLQYVQLIEEAKEEKFEEGRVNLLKAPLMQLDRQVILLAEGLSSQICSSPRSSNTEIKVEALEVKLEFHRSLYSLQVRTIEELVQGIRKAYQAFQENIAQCGMQSDKSSRIKWRSAAERYSASFLPEHFLERVIESTCRPQTCNSRHQLFLLRTNHIIRMLLFDVLLCYKDLRRTVSDAALHRFLSAFKSNLAQIREAVEAFSPSKSEGDAGGSLIGQRFSFVFCFLSPDLCMSVNPRTCPSTCLSHKQEQQQAIQTPHVLQAQRKEVSKETAQLQAACPSPKTKSPAAQSASAGKATAAPKEPITAGTEQRNQAVGLCPQKKLGSRESKRLEEEFFQEQEQEGSRQT</sequence>
<feature type="compositionally biased region" description="Basic and acidic residues" evidence="1">
    <location>
        <begin position="539"/>
        <end position="548"/>
    </location>
</feature>
<dbReference type="OrthoDB" id="10256523at2759"/>
<dbReference type="EMBL" id="VCAZ01000050">
    <property type="protein sequence ID" value="TSM85981.1"/>
    <property type="molecule type" value="Genomic_DNA"/>
</dbReference>
<keyword evidence="3" id="KW-1185">Reference proteome</keyword>
<dbReference type="Proteomes" id="UP000319801">
    <property type="component" value="Unassembled WGS sequence"/>
</dbReference>
<organism evidence="2 3">
    <name type="scientific">Bagarius yarrelli</name>
    <name type="common">Goonch</name>
    <name type="synonym">Bagrus yarrelli</name>
    <dbReference type="NCBI Taxonomy" id="175774"/>
    <lineage>
        <taxon>Eukaryota</taxon>
        <taxon>Metazoa</taxon>
        <taxon>Chordata</taxon>
        <taxon>Craniata</taxon>
        <taxon>Vertebrata</taxon>
        <taxon>Euteleostomi</taxon>
        <taxon>Actinopterygii</taxon>
        <taxon>Neopterygii</taxon>
        <taxon>Teleostei</taxon>
        <taxon>Ostariophysi</taxon>
        <taxon>Siluriformes</taxon>
        <taxon>Sisoridae</taxon>
        <taxon>Sisorinae</taxon>
        <taxon>Bagarius</taxon>
    </lineage>
</organism>
<dbReference type="AlphaFoldDB" id="A0A556U5F9"/>
<feature type="compositionally biased region" description="Low complexity" evidence="1">
    <location>
        <begin position="499"/>
        <end position="516"/>
    </location>
</feature>
<accession>A0A556U5F9</accession>
<gene>
    <name evidence="2" type="ORF">Baya_8189</name>
</gene>
<evidence type="ECO:0000313" key="3">
    <source>
        <dbReference type="Proteomes" id="UP000319801"/>
    </source>
</evidence>
<comment type="caution">
    <text evidence="2">The sequence shown here is derived from an EMBL/GenBank/DDBJ whole genome shotgun (WGS) entry which is preliminary data.</text>
</comment>
<evidence type="ECO:0000256" key="1">
    <source>
        <dbReference type="SAM" id="MobiDB-lite"/>
    </source>
</evidence>
<name>A0A556U5F9_BAGYA</name>
<reference evidence="2 3" key="1">
    <citation type="journal article" date="2019" name="Genome Biol. Evol.">
        <title>Whole-Genome Sequencing of the Giant Devil Catfish, Bagarius yarrelli.</title>
        <authorList>
            <person name="Jiang W."/>
            <person name="Lv Y."/>
            <person name="Cheng L."/>
            <person name="Yang K."/>
            <person name="Chao B."/>
            <person name="Wang X."/>
            <person name="Li Y."/>
            <person name="Pan X."/>
            <person name="You X."/>
            <person name="Zhang Y."/>
            <person name="Yang J."/>
            <person name="Li J."/>
            <person name="Zhang X."/>
            <person name="Liu S."/>
            <person name="Sun C."/>
            <person name="Yang J."/>
            <person name="Shi Q."/>
        </authorList>
    </citation>
    <scope>NUCLEOTIDE SEQUENCE [LARGE SCALE GENOMIC DNA]</scope>
    <source>
        <strain evidence="2">JWS20170419001</strain>
        <tissue evidence="2">Muscle</tissue>
    </source>
</reference>
<protein>
    <submittedName>
        <fullName evidence="2">Uncharacterized protein</fullName>
    </submittedName>
</protein>
<feature type="region of interest" description="Disordered" evidence="1">
    <location>
        <begin position="486"/>
        <end position="562"/>
    </location>
</feature>
<proteinExistence type="predicted"/>